<dbReference type="InterPro" id="IPR010722">
    <property type="entry name" value="BATS_dom"/>
</dbReference>
<evidence type="ECO:0000256" key="3">
    <source>
        <dbReference type="ARBA" id="ARBA00012236"/>
    </source>
</evidence>
<keyword evidence="5 13" id="KW-0808">Transferase</keyword>
<dbReference type="InterPro" id="IPR024177">
    <property type="entry name" value="Biotin_synthase"/>
</dbReference>
<dbReference type="InterPro" id="IPR058240">
    <property type="entry name" value="rSAM_sf"/>
</dbReference>
<dbReference type="PIRSF" id="PIRSF001619">
    <property type="entry name" value="Biotin_synth"/>
    <property type="match status" value="1"/>
</dbReference>
<comment type="cofactor">
    <cofactor evidence="13 14">
        <name>[4Fe-4S] cluster</name>
        <dbReference type="ChEBI" id="CHEBI:49883"/>
    </cofactor>
    <text evidence="13 14">Binds 1 [4Fe-4S] cluster. The cluster is coordinated with 3 cysteines and an exchangeable S-adenosyl-L-methionine.</text>
</comment>
<dbReference type="NCBIfam" id="TIGR00433">
    <property type="entry name" value="bioB"/>
    <property type="match status" value="1"/>
</dbReference>
<evidence type="ECO:0000256" key="14">
    <source>
        <dbReference type="PIRSR" id="PIRSR001619-1"/>
    </source>
</evidence>
<dbReference type="SMART" id="SM00729">
    <property type="entry name" value="Elp3"/>
    <property type="match status" value="1"/>
</dbReference>
<comment type="caution">
    <text evidence="16">The sequence shown here is derived from an EMBL/GenBank/DDBJ whole genome shotgun (WGS) entry which is preliminary data.</text>
</comment>
<dbReference type="InterPro" id="IPR013785">
    <property type="entry name" value="Aldolase_TIM"/>
</dbReference>
<evidence type="ECO:0000256" key="9">
    <source>
        <dbReference type="ARBA" id="ARBA00022756"/>
    </source>
</evidence>
<keyword evidence="7 13" id="KW-0001">2Fe-2S</keyword>
<comment type="similarity">
    <text evidence="2 13">Belongs to the radical SAM superfamily. Biotin synthase family.</text>
</comment>
<evidence type="ECO:0000256" key="6">
    <source>
        <dbReference type="ARBA" id="ARBA00022691"/>
    </source>
</evidence>
<feature type="binding site" evidence="13 14">
    <location>
        <position position="177"/>
    </location>
    <ligand>
        <name>[2Fe-2S] cluster</name>
        <dbReference type="ChEBI" id="CHEBI:190135"/>
    </ligand>
</feature>
<dbReference type="EC" id="2.8.1.6" evidence="3 13"/>
<dbReference type="GO" id="GO:0005506">
    <property type="term" value="F:iron ion binding"/>
    <property type="evidence" value="ECO:0007669"/>
    <property type="project" value="UniProtKB-UniRule"/>
</dbReference>
<dbReference type="GO" id="GO:0051539">
    <property type="term" value="F:4 iron, 4 sulfur cluster binding"/>
    <property type="evidence" value="ECO:0007669"/>
    <property type="project" value="UniProtKB-KW"/>
</dbReference>
<dbReference type="PANTHER" id="PTHR22976:SF2">
    <property type="entry name" value="BIOTIN SYNTHASE, MITOCHONDRIAL"/>
    <property type="match status" value="1"/>
</dbReference>
<dbReference type="EMBL" id="DVJQ01000026">
    <property type="protein sequence ID" value="HIS73979.1"/>
    <property type="molecule type" value="Genomic_DNA"/>
</dbReference>
<dbReference type="InterPro" id="IPR002684">
    <property type="entry name" value="Biotin_synth/BioAB"/>
</dbReference>
<feature type="binding site" evidence="13 14">
    <location>
        <position position="117"/>
    </location>
    <ligand>
        <name>[2Fe-2S] cluster</name>
        <dbReference type="ChEBI" id="CHEBI:190135"/>
    </ligand>
</feature>
<dbReference type="Pfam" id="PF06968">
    <property type="entry name" value="BATS"/>
    <property type="match status" value="1"/>
</dbReference>
<feature type="binding site" evidence="13 14">
    <location>
        <position position="49"/>
    </location>
    <ligand>
        <name>[4Fe-4S] cluster</name>
        <dbReference type="ChEBI" id="CHEBI:49883"/>
        <note>4Fe-4S-S-AdoMet</note>
    </ligand>
</feature>
<keyword evidence="4 13" id="KW-0004">4Fe-4S</keyword>
<keyword evidence="6 13" id="KW-0949">S-adenosyl-L-methionine</keyword>
<dbReference type="HAMAP" id="MF_01694">
    <property type="entry name" value="BioB"/>
    <property type="match status" value="1"/>
</dbReference>
<dbReference type="PANTHER" id="PTHR22976">
    <property type="entry name" value="BIOTIN SYNTHASE"/>
    <property type="match status" value="1"/>
</dbReference>
<dbReference type="SUPFAM" id="SSF102114">
    <property type="entry name" value="Radical SAM enzymes"/>
    <property type="match status" value="1"/>
</dbReference>
<dbReference type="Gene3D" id="3.20.20.70">
    <property type="entry name" value="Aldolase class I"/>
    <property type="match status" value="1"/>
</dbReference>
<dbReference type="CDD" id="cd01335">
    <property type="entry name" value="Radical_SAM"/>
    <property type="match status" value="1"/>
</dbReference>
<comment type="cofactor">
    <cofactor evidence="13">
        <name>[2Fe-2S] cluster</name>
        <dbReference type="ChEBI" id="CHEBI:190135"/>
    </cofactor>
    <text evidence="13">Binds 1 [2Fe-2S] cluster. The cluster is coordinated with 3 cysteines and 1 arginine.</text>
</comment>
<reference evidence="16" key="2">
    <citation type="journal article" date="2021" name="PeerJ">
        <title>Extensive microbial diversity within the chicken gut microbiome revealed by metagenomics and culture.</title>
        <authorList>
            <person name="Gilroy R."/>
            <person name="Ravi A."/>
            <person name="Getino M."/>
            <person name="Pursley I."/>
            <person name="Horton D.L."/>
            <person name="Alikhan N.F."/>
            <person name="Baker D."/>
            <person name="Gharbi K."/>
            <person name="Hall N."/>
            <person name="Watson M."/>
            <person name="Adriaenssens E.M."/>
            <person name="Foster-Nyarko E."/>
            <person name="Jarju S."/>
            <person name="Secka A."/>
            <person name="Antonio M."/>
            <person name="Oren A."/>
            <person name="Chaudhuri R.R."/>
            <person name="La Ragione R."/>
            <person name="Hildebrand F."/>
            <person name="Pallen M.J."/>
        </authorList>
    </citation>
    <scope>NUCLEOTIDE SEQUENCE</scope>
    <source>
        <strain evidence="16">CHK152-2871</strain>
    </source>
</reference>
<dbReference type="Pfam" id="PF04055">
    <property type="entry name" value="Radical_SAM"/>
    <property type="match status" value="1"/>
</dbReference>
<evidence type="ECO:0000256" key="4">
    <source>
        <dbReference type="ARBA" id="ARBA00022485"/>
    </source>
</evidence>
<dbReference type="SFLD" id="SFLDS00029">
    <property type="entry name" value="Radical_SAM"/>
    <property type="match status" value="1"/>
</dbReference>
<evidence type="ECO:0000256" key="12">
    <source>
        <dbReference type="ARBA" id="ARBA00051157"/>
    </source>
</evidence>
<organism evidence="16 17">
    <name type="scientific">Candidatus Galligastranaerophilus intestinavium</name>
    <dbReference type="NCBI Taxonomy" id="2840836"/>
    <lineage>
        <taxon>Bacteria</taxon>
        <taxon>Candidatus Galligastranaerophilus</taxon>
    </lineage>
</organism>
<proteinExistence type="inferred from homology"/>
<protein>
    <recommendedName>
        <fullName evidence="3 13">Biotin synthase</fullName>
        <ecNumber evidence="3 13">2.8.1.6</ecNumber>
    </recommendedName>
</protein>
<dbReference type="PROSITE" id="PS51918">
    <property type="entry name" value="RADICAL_SAM"/>
    <property type="match status" value="1"/>
</dbReference>
<dbReference type="InterPro" id="IPR006638">
    <property type="entry name" value="Elp3/MiaA/NifB-like_rSAM"/>
</dbReference>
<dbReference type="Proteomes" id="UP000886865">
    <property type="component" value="Unassembled WGS sequence"/>
</dbReference>
<comment type="function">
    <text evidence="13">Catalyzes the conversion of dethiobiotin (DTB) to biotin by the insertion of a sulfur atom into dethiobiotin via a radical-based mechanism.</text>
</comment>
<keyword evidence="10 13" id="KW-0408">Iron</keyword>
<feature type="binding site" evidence="13 14">
    <location>
        <position position="42"/>
    </location>
    <ligand>
        <name>[4Fe-4S] cluster</name>
        <dbReference type="ChEBI" id="CHEBI:49883"/>
        <note>4Fe-4S-S-AdoMet</note>
    </ligand>
</feature>
<evidence type="ECO:0000313" key="16">
    <source>
        <dbReference type="EMBL" id="HIS73979.1"/>
    </source>
</evidence>
<feature type="binding site" evidence="13 14">
    <location>
        <position position="248"/>
    </location>
    <ligand>
        <name>[2Fe-2S] cluster</name>
        <dbReference type="ChEBI" id="CHEBI:190135"/>
    </ligand>
</feature>
<evidence type="ECO:0000256" key="11">
    <source>
        <dbReference type="ARBA" id="ARBA00023014"/>
    </source>
</evidence>
<gene>
    <name evidence="13 16" type="primary">bioB</name>
    <name evidence="16" type="ORF">IAA86_03045</name>
</gene>
<comment type="caution">
    <text evidence="13">Lacks conserved residue(s) required for the propagation of feature annotation.</text>
</comment>
<comment type="cofactor">
    <cofactor evidence="14">
        <name>[2Fe-2S] cluster</name>
        <dbReference type="ChEBI" id="CHEBI:190135"/>
    </cofactor>
    <text evidence="14">Binds 1 [2Fe-2S] cluster. The cluster is coordinated with 3 cysteines and 1 arginine.</text>
</comment>
<dbReference type="SMART" id="SM00876">
    <property type="entry name" value="BATS"/>
    <property type="match status" value="1"/>
</dbReference>
<accession>A0A9D1FI86</accession>
<dbReference type="AlphaFoldDB" id="A0A9D1FI86"/>
<feature type="domain" description="Radical SAM core" evidence="15">
    <location>
        <begin position="24"/>
        <end position="250"/>
    </location>
</feature>
<dbReference type="GO" id="GO:0004076">
    <property type="term" value="F:biotin synthase activity"/>
    <property type="evidence" value="ECO:0007669"/>
    <property type="project" value="UniProtKB-UniRule"/>
</dbReference>
<evidence type="ECO:0000256" key="8">
    <source>
        <dbReference type="ARBA" id="ARBA00022723"/>
    </source>
</evidence>
<evidence type="ECO:0000256" key="10">
    <source>
        <dbReference type="ARBA" id="ARBA00023004"/>
    </source>
</evidence>
<evidence type="ECO:0000256" key="13">
    <source>
        <dbReference type="HAMAP-Rule" id="MF_01694"/>
    </source>
</evidence>
<evidence type="ECO:0000313" key="17">
    <source>
        <dbReference type="Proteomes" id="UP000886865"/>
    </source>
</evidence>
<evidence type="ECO:0000256" key="7">
    <source>
        <dbReference type="ARBA" id="ARBA00022714"/>
    </source>
</evidence>
<keyword evidence="9 13" id="KW-0093">Biotin biosynthesis</keyword>
<dbReference type="SFLD" id="SFLDG01278">
    <property type="entry name" value="biotin_synthase_like"/>
    <property type="match status" value="1"/>
</dbReference>
<feature type="binding site" evidence="13 14">
    <location>
        <position position="46"/>
    </location>
    <ligand>
        <name>[4Fe-4S] cluster</name>
        <dbReference type="ChEBI" id="CHEBI:49883"/>
        <note>4Fe-4S-S-AdoMet</note>
    </ligand>
</feature>
<comment type="catalytic activity">
    <reaction evidence="12 13">
        <text>(4R,5S)-dethiobiotin + (sulfur carrier)-SH + 2 reduced [2Fe-2S]-[ferredoxin] + 2 S-adenosyl-L-methionine = (sulfur carrier)-H + biotin + 2 5'-deoxyadenosine + 2 L-methionine + 2 oxidized [2Fe-2S]-[ferredoxin]</text>
        <dbReference type="Rhea" id="RHEA:22060"/>
        <dbReference type="Rhea" id="RHEA-COMP:10000"/>
        <dbReference type="Rhea" id="RHEA-COMP:10001"/>
        <dbReference type="Rhea" id="RHEA-COMP:14737"/>
        <dbReference type="Rhea" id="RHEA-COMP:14739"/>
        <dbReference type="ChEBI" id="CHEBI:17319"/>
        <dbReference type="ChEBI" id="CHEBI:29917"/>
        <dbReference type="ChEBI" id="CHEBI:33737"/>
        <dbReference type="ChEBI" id="CHEBI:33738"/>
        <dbReference type="ChEBI" id="CHEBI:57586"/>
        <dbReference type="ChEBI" id="CHEBI:57844"/>
        <dbReference type="ChEBI" id="CHEBI:59789"/>
        <dbReference type="ChEBI" id="CHEBI:64428"/>
        <dbReference type="ChEBI" id="CHEBI:149473"/>
        <dbReference type="EC" id="2.8.1.6"/>
    </reaction>
</comment>
<dbReference type="GO" id="GO:0009102">
    <property type="term" value="P:biotin biosynthetic process"/>
    <property type="evidence" value="ECO:0007669"/>
    <property type="project" value="UniProtKB-UniRule"/>
</dbReference>
<sequence length="302" mass="33567">MDKQTLLELYYLELDKLLAVAKEKTKNEVEFCSLISARTGKCGEGCKYCAQSSYYMTNIPTHPLVETQKVIEIAKEAKANGATRFAIVTSGRGPLDEDMPRFCEMISEINKLGLKSCASIGILKDGQAQMLKKAGLVRFHHNINTCRSYHSSITHTHTYDDRLDTIKKVKEAGLELCCGVIIGMGETVEQRVEMALELAQIQPESIPFNILTPIKGTPFENYGDKIDEENILRTAAIFKIANPNSIVRFAGGRKARLSKENMELALENCVEGILIGNYLTTIGITPEQDRETLKKLGKTLCV</sequence>
<evidence type="ECO:0000259" key="15">
    <source>
        <dbReference type="PROSITE" id="PS51918"/>
    </source>
</evidence>
<keyword evidence="8 13" id="KW-0479">Metal-binding</keyword>
<reference evidence="16" key="1">
    <citation type="submission" date="2020-10" db="EMBL/GenBank/DDBJ databases">
        <authorList>
            <person name="Gilroy R."/>
        </authorList>
    </citation>
    <scope>NUCLEOTIDE SEQUENCE</scope>
    <source>
        <strain evidence="16">CHK152-2871</strain>
    </source>
</reference>
<evidence type="ECO:0000256" key="5">
    <source>
        <dbReference type="ARBA" id="ARBA00022679"/>
    </source>
</evidence>
<comment type="pathway">
    <text evidence="1 13">Cofactor biosynthesis; biotin biosynthesis; biotin from 7,8-diaminononanoate: step 2/2.</text>
</comment>
<dbReference type="SFLD" id="SFLDG01060">
    <property type="entry name" value="BATS_domain_containing"/>
    <property type="match status" value="1"/>
</dbReference>
<dbReference type="GO" id="GO:0051537">
    <property type="term" value="F:2 iron, 2 sulfur cluster binding"/>
    <property type="evidence" value="ECO:0007669"/>
    <property type="project" value="UniProtKB-KW"/>
</dbReference>
<evidence type="ECO:0000256" key="2">
    <source>
        <dbReference type="ARBA" id="ARBA00010765"/>
    </source>
</evidence>
<keyword evidence="11 13" id="KW-0411">Iron-sulfur</keyword>
<comment type="subunit">
    <text evidence="13">Homodimer.</text>
</comment>
<evidence type="ECO:0000256" key="1">
    <source>
        <dbReference type="ARBA" id="ARBA00004942"/>
    </source>
</evidence>
<name>A0A9D1FI86_9BACT</name>
<dbReference type="InterPro" id="IPR007197">
    <property type="entry name" value="rSAM"/>
</dbReference>